<dbReference type="WBParaSite" id="Gr19_v10_g136.t1">
    <property type="protein sequence ID" value="Gr19_v10_g136.t1"/>
    <property type="gene ID" value="Gr19_v10_g136"/>
</dbReference>
<dbReference type="AlphaFoldDB" id="A0A914H3V0"/>
<dbReference type="Proteomes" id="UP000887572">
    <property type="component" value="Unplaced"/>
</dbReference>
<feature type="region of interest" description="Disordered" evidence="1">
    <location>
        <begin position="28"/>
        <end position="73"/>
    </location>
</feature>
<evidence type="ECO:0000313" key="3">
    <source>
        <dbReference type="WBParaSite" id="Gr19_v10_g136.t1"/>
    </source>
</evidence>
<evidence type="ECO:0000313" key="2">
    <source>
        <dbReference type="Proteomes" id="UP000887572"/>
    </source>
</evidence>
<keyword evidence="2" id="KW-1185">Reference proteome</keyword>
<accession>A0A914H3V0</accession>
<protein>
    <submittedName>
        <fullName evidence="3">Uncharacterized protein</fullName>
    </submittedName>
</protein>
<sequence>MNSAARAPAHALHEARVACTLADALPPRARHNIDVRRRAQQQRGWGGKVGDGEQRSGDGGSGDGKCRRRPREG</sequence>
<name>A0A914H3V0_GLORO</name>
<evidence type="ECO:0000256" key="1">
    <source>
        <dbReference type="SAM" id="MobiDB-lite"/>
    </source>
</evidence>
<reference evidence="3" key="1">
    <citation type="submission" date="2022-11" db="UniProtKB">
        <authorList>
            <consortium name="WormBaseParasite"/>
        </authorList>
    </citation>
    <scope>IDENTIFICATION</scope>
</reference>
<proteinExistence type="predicted"/>
<organism evidence="2 3">
    <name type="scientific">Globodera rostochiensis</name>
    <name type="common">Golden nematode worm</name>
    <name type="synonym">Heterodera rostochiensis</name>
    <dbReference type="NCBI Taxonomy" id="31243"/>
    <lineage>
        <taxon>Eukaryota</taxon>
        <taxon>Metazoa</taxon>
        <taxon>Ecdysozoa</taxon>
        <taxon>Nematoda</taxon>
        <taxon>Chromadorea</taxon>
        <taxon>Rhabditida</taxon>
        <taxon>Tylenchina</taxon>
        <taxon>Tylenchomorpha</taxon>
        <taxon>Tylenchoidea</taxon>
        <taxon>Heteroderidae</taxon>
        <taxon>Heteroderinae</taxon>
        <taxon>Globodera</taxon>
    </lineage>
</organism>